<dbReference type="PANTHER" id="PTHR43129">
    <property type="entry name" value="FOSMIDOMYCIN RESISTANCE PROTEIN"/>
    <property type="match status" value="1"/>
</dbReference>
<evidence type="ECO:0000313" key="6">
    <source>
        <dbReference type="EMBL" id="QEP40605.1"/>
    </source>
</evidence>
<organism evidence="6 7">
    <name type="scientific">Arcobacter porcinus</name>
    <dbReference type="NCBI Taxonomy" id="1935204"/>
    <lineage>
        <taxon>Bacteria</taxon>
        <taxon>Pseudomonadati</taxon>
        <taxon>Campylobacterota</taxon>
        <taxon>Epsilonproteobacteria</taxon>
        <taxon>Campylobacterales</taxon>
        <taxon>Arcobacteraceae</taxon>
        <taxon>Arcobacter</taxon>
    </lineage>
</organism>
<dbReference type="GO" id="GO:0022857">
    <property type="term" value="F:transmembrane transporter activity"/>
    <property type="evidence" value="ECO:0007669"/>
    <property type="project" value="InterPro"/>
</dbReference>
<keyword evidence="2 4" id="KW-1133">Transmembrane helix</keyword>
<keyword evidence="3 4" id="KW-0472">Membrane</keyword>
<feature type="transmembrane region" description="Helical" evidence="4">
    <location>
        <begin position="312"/>
        <end position="335"/>
    </location>
</feature>
<gene>
    <name evidence="6" type="ORF">APORC_1003</name>
</gene>
<dbReference type="SUPFAM" id="SSF103473">
    <property type="entry name" value="MFS general substrate transporter"/>
    <property type="match status" value="1"/>
</dbReference>
<dbReference type="InterPro" id="IPR020846">
    <property type="entry name" value="MFS_dom"/>
</dbReference>
<dbReference type="Proteomes" id="UP000322644">
    <property type="component" value="Chromosome"/>
</dbReference>
<feature type="transmembrane region" description="Helical" evidence="4">
    <location>
        <begin position="256"/>
        <end position="274"/>
    </location>
</feature>
<dbReference type="InterPro" id="IPR036259">
    <property type="entry name" value="MFS_trans_sf"/>
</dbReference>
<feature type="transmembrane region" description="Helical" evidence="4">
    <location>
        <begin position="114"/>
        <end position="135"/>
    </location>
</feature>
<feature type="transmembrane region" description="Helical" evidence="4">
    <location>
        <begin position="141"/>
        <end position="163"/>
    </location>
</feature>
<feature type="transmembrane region" description="Helical" evidence="4">
    <location>
        <begin position="280"/>
        <end position="300"/>
    </location>
</feature>
<dbReference type="Pfam" id="PF07690">
    <property type="entry name" value="MFS_1"/>
    <property type="match status" value="1"/>
</dbReference>
<dbReference type="AlphaFoldDB" id="A0A5C2HE16"/>
<feature type="transmembrane region" description="Helical" evidence="4">
    <location>
        <begin position="186"/>
        <end position="205"/>
    </location>
</feature>
<reference evidence="6 7" key="2">
    <citation type="submission" date="2019-09" db="EMBL/GenBank/DDBJ databases">
        <title>Taxonomic note: a critical rebuttal of the proposed division of the genus Arcobacter into six genera, emended descriptions of Arcobacter anaerophilus and the genus Arcobacter, and an assessment of genus-level boundaries for Epsilonproteobacteria using in silico genomic comparator tools.</title>
        <authorList>
            <person name="On S.L.W."/>
            <person name="Miller W.G."/>
            <person name="Biggs P."/>
            <person name="Cornelius A."/>
            <person name="Vandamme P."/>
        </authorList>
    </citation>
    <scope>NUCLEOTIDE SEQUENCE [LARGE SCALE GENOMIC DNA]</scope>
    <source>
        <strain evidence="6 7">CCUG 56899</strain>
    </source>
</reference>
<dbReference type="PROSITE" id="PS50850">
    <property type="entry name" value="MFS"/>
    <property type="match status" value="1"/>
</dbReference>
<evidence type="ECO:0000259" key="5">
    <source>
        <dbReference type="PROSITE" id="PS50850"/>
    </source>
</evidence>
<name>A0A5C2HE16_9BACT</name>
<accession>A0A5C2HE16</accession>
<evidence type="ECO:0000256" key="3">
    <source>
        <dbReference type="ARBA" id="ARBA00023136"/>
    </source>
</evidence>
<proteinExistence type="predicted"/>
<dbReference type="Gene3D" id="1.20.1250.20">
    <property type="entry name" value="MFS general substrate transporter like domains"/>
    <property type="match status" value="2"/>
</dbReference>
<dbReference type="PANTHER" id="PTHR43129:SF1">
    <property type="entry name" value="FOSMIDOMYCIN RESISTANCE PROTEIN"/>
    <property type="match status" value="1"/>
</dbReference>
<dbReference type="GO" id="GO:0005886">
    <property type="term" value="C:plasma membrane"/>
    <property type="evidence" value="ECO:0007669"/>
    <property type="project" value="TreeGrafter"/>
</dbReference>
<dbReference type="KEGG" id="apoc:APORC_1003"/>
<keyword evidence="1 4" id="KW-0812">Transmembrane</keyword>
<feature type="domain" description="Major facilitator superfamily (MFS) profile" evidence="5">
    <location>
        <begin position="1"/>
        <end position="361"/>
    </location>
</feature>
<dbReference type="InterPro" id="IPR011701">
    <property type="entry name" value="MFS"/>
</dbReference>
<evidence type="ECO:0000256" key="1">
    <source>
        <dbReference type="ARBA" id="ARBA00022692"/>
    </source>
</evidence>
<protein>
    <submittedName>
        <fullName evidence="6">Major facilitator superfamily transporter</fullName>
    </submittedName>
</protein>
<evidence type="ECO:0000256" key="2">
    <source>
        <dbReference type="ARBA" id="ARBA00022989"/>
    </source>
</evidence>
<feature type="transmembrane region" description="Helical" evidence="4">
    <location>
        <begin position="53"/>
        <end position="70"/>
    </location>
</feature>
<feature type="transmembrane region" description="Helical" evidence="4">
    <location>
        <begin position="341"/>
        <end position="360"/>
    </location>
</feature>
<feature type="transmembrane region" description="Helical" evidence="4">
    <location>
        <begin position="20"/>
        <end position="41"/>
    </location>
</feature>
<evidence type="ECO:0000313" key="7">
    <source>
        <dbReference type="Proteomes" id="UP000322644"/>
    </source>
</evidence>
<feature type="transmembrane region" description="Helical" evidence="4">
    <location>
        <begin position="225"/>
        <end position="244"/>
    </location>
</feature>
<reference evidence="6 7" key="1">
    <citation type="submission" date="2019-09" db="EMBL/GenBank/DDBJ databases">
        <title>Complete genome sequencing of four Arcobacter species reveals a diverse suite of mobile elements.</title>
        <authorList>
            <person name="Miller W.G."/>
            <person name="Yee E."/>
            <person name="Bono J.L."/>
        </authorList>
    </citation>
    <scope>NUCLEOTIDE SEQUENCE [LARGE SCALE GENOMIC DNA]</scope>
    <source>
        <strain evidence="6 7">CCUG 56899</strain>
    </source>
</reference>
<dbReference type="CDD" id="cd17478">
    <property type="entry name" value="MFS_FsR"/>
    <property type="match status" value="1"/>
</dbReference>
<evidence type="ECO:0000256" key="4">
    <source>
        <dbReference type="SAM" id="Phobius"/>
    </source>
</evidence>
<sequence length="361" mass="39947">MQSIMIAVYPMLKNDFSLTFAQIGLITFVYQLSASILQPIVGLYTDKKDKPYSIAYSMLFTFIGLCILAFAINYYWILLSAVLIGIGSSIFHPEASRIARLSASKEKYGLAQSIFQIGGNFGSAVGPLVAVWLILPNGQHTIFYISLLALLSIPIAIYIGSWYKKYHINSTKKNEIQKSIFTKRRIGLILSILLILIFSKFVYMSGISNYLMFYLTHQYQISEEIAQYHLFYFLISVAFGTIMGGPLGDKIGRKSIIFASIFGIIPFTLALPYVSIELSIVFLSIIGFMLASAFPAIVVYAQELIPGKVGTISGLFFGIAFGLAGIASAVLGYFIDIYGVVTIYKVCSYLPILGVFAFFLP</sequence>
<dbReference type="EMBL" id="CP036246">
    <property type="protein sequence ID" value="QEP40605.1"/>
    <property type="molecule type" value="Genomic_DNA"/>
</dbReference>